<sequence>MTKAQYKTKQLLEIEDFLKENANKHVTVNDIILFFKEQGKNIGKATVYRHLERMVSDGFVHKYMLDAGDSACFEYIEDEDLHPVCFHCKCEKCGKLIHLECTELSLIGDHLREEHGFDIDHARTVFYGTCNECRKEGNL</sequence>
<name>A0A133ZZA8_9FIRM</name>
<dbReference type="STRING" id="467210.HMPREF1866_00226"/>
<dbReference type="CDD" id="cd07153">
    <property type="entry name" value="Fur_like"/>
    <property type="match status" value="1"/>
</dbReference>
<dbReference type="Gene3D" id="3.30.1490.190">
    <property type="match status" value="1"/>
</dbReference>
<proteinExistence type="inferred from homology"/>
<dbReference type="AlphaFoldDB" id="A0A133ZZA8"/>
<keyword evidence="9" id="KW-1185">Reference proteome</keyword>
<accession>A0A133ZZA8</accession>
<evidence type="ECO:0000256" key="4">
    <source>
        <dbReference type="ARBA" id="ARBA00023015"/>
    </source>
</evidence>
<keyword evidence="5" id="KW-0238">DNA-binding</keyword>
<keyword evidence="3 7" id="KW-0862">Zinc</keyword>
<dbReference type="PATRIC" id="fig|467210.3.peg.224"/>
<keyword evidence="6" id="KW-0804">Transcription</keyword>
<evidence type="ECO:0000256" key="2">
    <source>
        <dbReference type="ARBA" id="ARBA00022491"/>
    </source>
</evidence>
<dbReference type="Pfam" id="PF01475">
    <property type="entry name" value="FUR"/>
    <property type="match status" value="1"/>
</dbReference>
<dbReference type="SUPFAM" id="SSF46785">
    <property type="entry name" value="Winged helix' DNA-binding domain"/>
    <property type="match status" value="1"/>
</dbReference>
<keyword evidence="2" id="KW-0678">Repressor</keyword>
<comment type="cofactor">
    <cofactor evidence="7">
        <name>Zn(2+)</name>
        <dbReference type="ChEBI" id="CHEBI:29105"/>
    </cofactor>
    <text evidence="7">Binds 1 zinc ion per subunit.</text>
</comment>
<keyword evidence="4" id="KW-0805">Transcription regulation</keyword>
<evidence type="ECO:0000256" key="5">
    <source>
        <dbReference type="ARBA" id="ARBA00023125"/>
    </source>
</evidence>
<feature type="binding site" evidence="7">
    <location>
        <position position="90"/>
    </location>
    <ligand>
        <name>Zn(2+)</name>
        <dbReference type="ChEBI" id="CHEBI:29105"/>
    </ligand>
</feature>
<gene>
    <name evidence="8" type="ORF">HMPREF1866_00226</name>
</gene>
<dbReference type="InterPro" id="IPR043135">
    <property type="entry name" value="Fur_C"/>
</dbReference>
<dbReference type="InterPro" id="IPR002481">
    <property type="entry name" value="FUR"/>
</dbReference>
<dbReference type="GO" id="GO:0000976">
    <property type="term" value="F:transcription cis-regulatory region binding"/>
    <property type="evidence" value="ECO:0007669"/>
    <property type="project" value="TreeGrafter"/>
</dbReference>
<dbReference type="Gene3D" id="1.10.10.10">
    <property type="entry name" value="Winged helix-like DNA-binding domain superfamily/Winged helix DNA-binding domain"/>
    <property type="match status" value="1"/>
</dbReference>
<feature type="binding site" evidence="7">
    <location>
        <position position="133"/>
    </location>
    <ligand>
        <name>Zn(2+)</name>
        <dbReference type="ChEBI" id="CHEBI:29105"/>
    </ligand>
</feature>
<dbReference type="PANTHER" id="PTHR33202">
    <property type="entry name" value="ZINC UPTAKE REGULATION PROTEIN"/>
    <property type="match status" value="1"/>
</dbReference>
<evidence type="ECO:0000256" key="3">
    <source>
        <dbReference type="ARBA" id="ARBA00022833"/>
    </source>
</evidence>
<organism evidence="8 9">
    <name type="scientific">Lachnoanaerobaculum saburreum</name>
    <dbReference type="NCBI Taxonomy" id="467210"/>
    <lineage>
        <taxon>Bacteria</taxon>
        <taxon>Bacillati</taxon>
        <taxon>Bacillota</taxon>
        <taxon>Clostridia</taxon>
        <taxon>Lachnospirales</taxon>
        <taxon>Lachnospiraceae</taxon>
        <taxon>Lachnoanaerobaculum</taxon>
    </lineage>
</organism>
<dbReference type="GO" id="GO:0008270">
    <property type="term" value="F:zinc ion binding"/>
    <property type="evidence" value="ECO:0007669"/>
    <property type="project" value="TreeGrafter"/>
</dbReference>
<evidence type="ECO:0000313" key="9">
    <source>
        <dbReference type="Proteomes" id="UP000070394"/>
    </source>
</evidence>
<protein>
    <submittedName>
        <fullName evidence="8">Transcriptional regulator, Fur family</fullName>
    </submittedName>
</protein>
<evidence type="ECO:0000256" key="1">
    <source>
        <dbReference type="ARBA" id="ARBA00007957"/>
    </source>
</evidence>
<evidence type="ECO:0000313" key="8">
    <source>
        <dbReference type="EMBL" id="KXB60778.1"/>
    </source>
</evidence>
<dbReference type="InterPro" id="IPR036390">
    <property type="entry name" value="WH_DNA-bd_sf"/>
</dbReference>
<dbReference type="OrthoDB" id="8659436at2"/>
<comment type="caution">
    <text evidence="8">The sequence shown here is derived from an EMBL/GenBank/DDBJ whole genome shotgun (WGS) entry which is preliminary data.</text>
</comment>
<feature type="binding site" evidence="7">
    <location>
        <position position="93"/>
    </location>
    <ligand>
        <name>Zn(2+)</name>
        <dbReference type="ChEBI" id="CHEBI:29105"/>
    </ligand>
</feature>
<feature type="binding site" evidence="7">
    <location>
        <position position="130"/>
    </location>
    <ligand>
        <name>Zn(2+)</name>
        <dbReference type="ChEBI" id="CHEBI:29105"/>
    </ligand>
</feature>
<evidence type="ECO:0000256" key="7">
    <source>
        <dbReference type="PIRSR" id="PIRSR602481-1"/>
    </source>
</evidence>
<dbReference type="PANTHER" id="PTHR33202:SF7">
    <property type="entry name" value="FERRIC UPTAKE REGULATION PROTEIN"/>
    <property type="match status" value="1"/>
</dbReference>
<reference evidence="9" key="1">
    <citation type="submission" date="2016-01" db="EMBL/GenBank/DDBJ databases">
        <authorList>
            <person name="Mitreva M."/>
            <person name="Pepin K.H."/>
            <person name="Mihindukulasuriya K.A."/>
            <person name="Fulton R."/>
            <person name="Fronick C."/>
            <person name="O'Laughlin M."/>
            <person name="Miner T."/>
            <person name="Herter B."/>
            <person name="Rosa B.A."/>
            <person name="Cordes M."/>
            <person name="Tomlinson C."/>
            <person name="Wollam A."/>
            <person name="Palsikar V.B."/>
            <person name="Mardis E.R."/>
            <person name="Wilson R.K."/>
        </authorList>
    </citation>
    <scope>NUCLEOTIDE SEQUENCE [LARGE SCALE GENOMIC DNA]</scope>
    <source>
        <strain evidence="9">DNF00896</strain>
    </source>
</reference>
<dbReference type="Proteomes" id="UP000070394">
    <property type="component" value="Unassembled WGS sequence"/>
</dbReference>
<dbReference type="EMBL" id="LSDA01000010">
    <property type="protein sequence ID" value="KXB60778.1"/>
    <property type="molecule type" value="Genomic_DNA"/>
</dbReference>
<keyword evidence="7" id="KW-0479">Metal-binding</keyword>
<dbReference type="RefSeq" id="WP_060930226.1">
    <property type="nucleotide sequence ID" value="NZ_KQ959775.1"/>
</dbReference>
<dbReference type="GO" id="GO:0045892">
    <property type="term" value="P:negative regulation of DNA-templated transcription"/>
    <property type="evidence" value="ECO:0007669"/>
    <property type="project" value="TreeGrafter"/>
</dbReference>
<evidence type="ECO:0000256" key="6">
    <source>
        <dbReference type="ARBA" id="ARBA00023163"/>
    </source>
</evidence>
<comment type="similarity">
    <text evidence="1">Belongs to the Fur family.</text>
</comment>
<dbReference type="InterPro" id="IPR036388">
    <property type="entry name" value="WH-like_DNA-bd_sf"/>
</dbReference>
<dbReference type="GO" id="GO:1900376">
    <property type="term" value="P:regulation of secondary metabolite biosynthetic process"/>
    <property type="evidence" value="ECO:0007669"/>
    <property type="project" value="TreeGrafter"/>
</dbReference>
<dbReference type="GO" id="GO:0003700">
    <property type="term" value="F:DNA-binding transcription factor activity"/>
    <property type="evidence" value="ECO:0007669"/>
    <property type="project" value="InterPro"/>
</dbReference>